<dbReference type="SUPFAM" id="SSF53649">
    <property type="entry name" value="Alkaline phosphatase-like"/>
    <property type="match status" value="1"/>
</dbReference>
<sequence length="604" mass="72658">MNINISLDKLITKYKIDSFYPQVAMRKKAEELLNTLIKDLSKDKTIALRGAGIHSDYVLNALDASNRKKISFMIDKFSKEKGEDIPIFEVDKIPDLKIDTIIISSFANRFDMAVELYNMQETLNFHINIIDLYSYFQLNDLNFQNCYYTDTEFGYKEIYCVRKQYLKEENLQRKGMLLEQLIYLYLYIKDFYYAQKYIIEYIQNNFERKEEYKQFHFELVSLLEEIEIQMHRREGKDIIINWMDALKTEELQDMPHLFELSKKSVFFDHAYTVMPWTSMTLASMMTNQYPIEGRLFQIKQFNRETSVFLDKLEKRNYKFQYLGEFKQVKKFAPAYRNKMIKKNIGYLPCCSYQWEVINTILNSERPVCILAHNLLETHTPFLNGHANLLEFKSVGTFMPQEISKNLTSQMNESKRYLDIQLHWYRQFYDNCTLCYMSDHGKFTRQQYTDNAVHINFFWYQKNVERNRYQKLFSLKDFSFVIESILDSKPFTKFETYIRLEGLDTYNKTAVETILNNCSMEEMKEYLQYTGIRTEKEKYIRNSQGDEVFYLLPDEEQNQINNEMYQDRIDSLRKITGDCFIDIFAEDFFVESRRIYNTVLRRDKA</sequence>
<reference evidence="1 2" key="1">
    <citation type="submission" date="2018-07" db="EMBL/GenBank/DDBJ databases">
        <title>Anaerosacharophilus polymeroproducens gen. nov. sp. nov., an anaerobic bacterium isolated from salt field.</title>
        <authorList>
            <person name="Kim W."/>
            <person name="Yang S.-H."/>
            <person name="Oh J."/>
            <person name="Lee J.-H."/>
            <person name="Kwon K.K."/>
        </authorList>
    </citation>
    <scope>NUCLEOTIDE SEQUENCE [LARGE SCALE GENOMIC DNA]</scope>
    <source>
        <strain evidence="1 2">MCWD5</strain>
    </source>
</reference>
<dbReference type="EMBL" id="QRCT01000045">
    <property type="protein sequence ID" value="RDU22801.1"/>
    <property type="molecule type" value="Genomic_DNA"/>
</dbReference>
<dbReference type="OrthoDB" id="9762324at2"/>
<name>A0A371ATA7_9FIRM</name>
<keyword evidence="2" id="KW-1185">Reference proteome</keyword>
<proteinExistence type="predicted"/>
<evidence type="ECO:0000313" key="2">
    <source>
        <dbReference type="Proteomes" id="UP000255036"/>
    </source>
</evidence>
<dbReference type="Gene3D" id="3.40.720.10">
    <property type="entry name" value="Alkaline Phosphatase, subunit A"/>
    <property type="match status" value="1"/>
</dbReference>
<evidence type="ECO:0008006" key="3">
    <source>
        <dbReference type="Google" id="ProtNLM"/>
    </source>
</evidence>
<comment type="caution">
    <text evidence="1">The sequence shown here is derived from an EMBL/GenBank/DDBJ whole genome shotgun (WGS) entry which is preliminary data.</text>
</comment>
<protein>
    <recommendedName>
        <fullName evidence="3">Sulfatase N-terminal domain-containing protein</fullName>
    </recommendedName>
</protein>
<accession>A0A371ATA7</accession>
<gene>
    <name evidence="1" type="ORF">DWV06_12700</name>
</gene>
<dbReference type="InterPro" id="IPR017850">
    <property type="entry name" value="Alkaline_phosphatase_core_sf"/>
</dbReference>
<dbReference type="AlphaFoldDB" id="A0A371ATA7"/>
<dbReference type="RefSeq" id="WP_115482563.1">
    <property type="nucleotide sequence ID" value="NZ_QRCT01000045.1"/>
</dbReference>
<organism evidence="1 2">
    <name type="scientific">Anaerosacchariphilus polymeriproducens</name>
    <dbReference type="NCBI Taxonomy" id="1812858"/>
    <lineage>
        <taxon>Bacteria</taxon>
        <taxon>Bacillati</taxon>
        <taxon>Bacillota</taxon>
        <taxon>Clostridia</taxon>
        <taxon>Lachnospirales</taxon>
        <taxon>Lachnospiraceae</taxon>
        <taxon>Anaerosacchariphilus</taxon>
    </lineage>
</organism>
<dbReference type="Proteomes" id="UP000255036">
    <property type="component" value="Unassembled WGS sequence"/>
</dbReference>
<evidence type="ECO:0000313" key="1">
    <source>
        <dbReference type="EMBL" id="RDU22801.1"/>
    </source>
</evidence>